<protein>
    <recommendedName>
        <fullName evidence="11">GPI-anchor transamidase component GPAA1</fullName>
    </recommendedName>
    <alternativeName>
        <fullName evidence="8">GAA1 protein homolog</fullName>
    </alternativeName>
    <alternativeName>
        <fullName evidence="12">Glycosylphosphatidylinositol anchor attachment 1 protein</fullName>
    </alternativeName>
</protein>
<evidence type="ECO:0000256" key="5">
    <source>
        <dbReference type="ARBA" id="ARBA00023136"/>
    </source>
</evidence>
<dbReference type="PIRSF" id="PIRSF036762">
    <property type="entry name" value="GAA1"/>
    <property type="match status" value="1"/>
</dbReference>
<keyword evidence="2 14" id="KW-0812">Transmembrane</keyword>
<keyword evidence="3" id="KW-0256">Endoplasmic reticulum</keyword>
<dbReference type="Pfam" id="PF04114">
    <property type="entry name" value="Gaa1"/>
    <property type="match status" value="1"/>
</dbReference>
<feature type="transmembrane region" description="Helical" evidence="14">
    <location>
        <begin position="545"/>
        <end position="573"/>
    </location>
</feature>
<evidence type="ECO:0000256" key="9">
    <source>
        <dbReference type="ARBA" id="ARBA00093336"/>
    </source>
</evidence>
<evidence type="ECO:0000256" key="10">
    <source>
        <dbReference type="ARBA" id="ARBA00093557"/>
    </source>
</evidence>
<dbReference type="RefSeq" id="XP_022345425.1">
    <property type="nucleotide sequence ID" value="XM_022489717.1"/>
</dbReference>
<evidence type="ECO:0000256" key="11">
    <source>
        <dbReference type="ARBA" id="ARBA00093619"/>
    </source>
</evidence>
<gene>
    <name evidence="16" type="primary">LOC111137980</name>
</gene>
<feature type="compositionally biased region" description="Acidic residues" evidence="13">
    <location>
        <begin position="428"/>
        <end position="440"/>
    </location>
</feature>
<evidence type="ECO:0000256" key="6">
    <source>
        <dbReference type="ARBA" id="ARBA00023157"/>
    </source>
</evidence>
<evidence type="ECO:0000256" key="12">
    <source>
        <dbReference type="ARBA" id="ARBA00093661"/>
    </source>
</evidence>
<comment type="function">
    <text evidence="9">Component of the glycosylphosphatidylinositol-anchor (GPI-anchor) transamidase (GPI-T) complex that catalyzes the formation of the linkage between a proprotein and a GPI-anchor and participates in GPI anchored protein biosynthesis. Binds GPI-anchor.</text>
</comment>
<evidence type="ECO:0000313" key="15">
    <source>
        <dbReference type="Proteomes" id="UP000694844"/>
    </source>
</evidence>
<feature type="region of interest" description="Disordered" evidence="13">
    <location>
        <begin position="405"/>
        <end position="442"/>
    </location>
</feature>
<keyword evidence="15" id="KW-1185">Reference proteome</keyword>
<reference evidence="16" key="1">
    <citation type="submission" date="2025-08" db="UniProtKB">
        <authorList>
            <consortium name="RefSeq"/>
        </authorList>
    </citation>
    <scope>IDENTIFICATION</scope>
    <source>
        <tissue evidence="16">Whole sample</tissue>
    </source>
</reference>
<feature type="compositionally biased region" description="Basic and acidic residues" evidence="13">
    <location>
        <begin position="405"/>
        <end position="427"/>
    </location>
</feature>
<name>A0A8B8EZD5_CRAVI</name>
<feature type="transmembrane region" description="Helical" evidence="14">
    <location>
        <begin position="20"/>
        <end position="41"/>
    </location>
</feature>
<evidence type="ECO:0000256" key="13">
    <source>
        <dbReference type="SAM" id="MobiDB-lite"/>
    </source>
</evidence>
<evidence type="ECO:0000256" key="7">
    <source>
        <dbReference type="ARBA" id="ARBA00023180"/>
    </source>
</evidence>
<keyword evidence="7" id="KW-0325">Glycoprotein</keyword>
<dbReference type="OrthoDB" id="445301at2759"/>
<dbReference type="GeneID" id="111137980"/>
<evidence type="ECO:0000256" key="3">
    <source>
        <dbReference type="ARBA" id="ARBA00022824"/>
    </source>
</evidence>
<feature type="transmembrane region" description="Helical" evidence="14">
    <location>
        <begin position="467"/>
        <end position="486"/>
    </location>
</feature>
<evidence type="ECO:0000256" key="2">
    <source>
        <dbReference type="ARBA" id="ARBA00022692"/>
    </source>
</evidence>
<feature type="transmembrane region" description="Helical" evidence="14">
    <location>
        <begin position="378"/>
        <end position="400"/>
    </location>
</feature>
<dbReference type="GO" id="GO:0042765">
    <property type="term" value="C:GPI-anchor transamidase complex"/>
    <property type="evidence" value="ECO:0007669"/>
    <property type="project" value="InterPro"/>
</dbReference>
<dbReference type="PANTHER" id="PTHR13304:SF0">
    <property type="entry name" value="GLYCOSYLPHOSPHATIDYLINOSITOL ANCHOR ATTACHMENT 1 PROTEIN"/>
    <property type="match status" value="1"/>
</dbReference>
<accession>A0A8B8EZD5</accession>
<proteinExistence type="predicted"/>
<feature type="transmembrane region" description="Helical" evidence="14">
    <location>
        <begin position="593"/>
        <end position="614"/>
    </location>
</feature>
<dbReference type="Proteomes" id="UP000694844">
    <property type="component" value="Chromosome 5"/>
</dbReference>
<keyword evidence="5 14" id="KW-0472">Membrane</keyword>
<dbReference type="PANTHER" id="PTHR13304">
    <property type="entry name" value="GLYCOSYLPHOSPHATIDYLINOSITOL ANCHOR ATTACHMENT 1 PROTEIN"/>
    <property type="match status" value="1"/>
</dbReference>
<sequence>MGLLTDPKRQKKIIEVISKYNNLLCVLCYLSGVLGFLALAYQPLNGATYFSENALLPGLVTNEFYAEINMNTLASELKEEFNKEKRKVPRNWIYNHLREIGLDTYIQNYSIKYPLDIAKGQNIPGQNVYGILRAKRSASTEAVVLTTPMRPKDSDLPSTTGGIVLMLAMAKYFRRQTYWSKDIIFLVSDHEQIGLQAWLDGYHDINSEYIVPSDVMGRSGAIQAAINLEIPDGNIRYFDLKIEGMNGQLPNLDLFNLVVKICNQEGVDVSFHRNFDPMDPQSVDGYLQSVKTMLEMMWSQAAGTPSGNHGLFHKYHIEAVTLQGIRRKNSNYAFPLERTGRILEGIFRSLNNLLERFHQSFFFYILPGTRNYISIGMYMPPFGLICATGLIKAVAIWVTLKGDKESEEKEQKEEKEKNEDKEKAEKEGETEEDREDGETEALEKEVEELRKRVMEEDREEEAASEGLISIMPVILISLMMGVFSYTGPDFITVTAPPFRIKMEDNISFGLMALYTASLMVPRLISRKQPGSGKKLIFDWRLLKCVTLLFQSLALFSVSLMNISLAFLLAVILIPITVVAQPTKRRLLSWLQKAILLLVSPGVLLFIASVITSYGEKHKDFLDLMVNSWSFMKTNIFLTIIDKYFFGSWMFGLFSFIILPNWLMFWSIAHCNVE</sequence>
<organism evidence="15 16">
    <name type="scientific">Crassostrea virginica</name>
    <name type="common">Eastern oyster</name>
    <dbReference type="NCBI Taxonomy" id="6565"/>
    <lineage>
        <taxon>Eukaryota</taxon>
        <taxon>Metazoa</taxon>
        <taxon>Spiralia</taxon>
        <taxon>Lophotrochozoa</taxon>
        <taxon>Mollusca</taxon>
        <taxon>Bivalvia</taxon>
        <taxon>Autobranchia</taxon>
        <taxon>Pteriomorphia</taxon>
        <taxon>Ostreida</taxon>
        <taxon>Ostreoidea</taxon>
        <taxon>Ostreidae</taxon>
        <taxon>Crassostrea</taxon>
    </lineage>
</organism>
<evidence type="ECO:0000256" key="8">
    <source>
        <dbReference type="ARBA" id="ARBA00083563"/>
    </source>
</evidence>
<dbReference type="AlphaFoldDB" id="A0A8B8EZD5"/>
<dbReference type="SUPFAM" id="SSF53187">
    <property type="entry name" value="Zn-dependent exopeptidases"/>
    <property type="match status" value="1"/>
</dbReference>
<dbReference type="KEGG" id="cvn:111137980"/>
<evidence type="ECO:0000313" key="16">
    <source>
        <dbReference type="RefSeq" id="XP_022345425.1"/>
    </source>
</evidence>
<dbReference type="InterPro" id="IPR007246">
    <property type="entry name" value="Gaa1"/>
</dbReference>
<dbReference type="FunFam" id="3.40.630.10:FF:000047">
    <property type="entry name" value="Glycosylphosphatidylinositol anchor attachment 1 protein"/>
    <property type="match status" value="1"/>
</dbReference>
<evidence type="ECO:0000256" key="4">
    <source>
        <dbReference type="ARBA" id="ARBA00022989"/>
    </source>
</evidence>
<dbReference type="GO" id="GO:0016255">
    <property type="term" value="P:attachment of GPI anchor to protein"/>
    <property type="evidence" value="ECO:0007669"/>
    <property type="project" value="TreeGrafter"/>
</dbReference>
<keyword evidence="4 14" id="KW-1133">Transmembrane helix</keyword>
<dbReference type="Gene3D" id="3.40.630.10">
    <property type="entry name" value="Zn peptidases"/>
    <property type="match status" value="1"/>
</dbReference>
<evidence type="ECO:0000256" key="14">
    <source>
        <dbReference type="SAM" id="Phobius"/>
    </source>
</evidence>
<keyword evidence="6" id="KW-1015">Disulfide bond</keyword>
<comment type="subunit">
    <text evidence="10">Heteropentamer. Part of the GPI-anchor transamidase complex, consisting of PIGK, PIGT, PIGS, PIGU and GAA1. Interacts with PIGK.</text>
</comment>
<comment type="subcellular location">
    <subcellularLocation>
        <location evidence="1">Endoplasmic reticulum membrane</location>
        <topology evidence="1">Multi-pass membrane protein</topology>
    </subcellularLocation>
</comment>
<evidence type="ECO:0000256" key="1">
    <source>
        <dbReference type="ARBA" id="ARBA00004477"/>
    </source>
</evidence>
<feature type="transmembrane region" description="Helical" evidence="14">
    <location>
        <begin position="635"/>
        <end position="658"/>
    </location>
</feature>